<gene>
    <name evidence="2" type="ORF">HHI36_008635</name>
</gene>
<proteinExistence type="predicted"/>
<accession>A0ABD2MTW6</accession>
<evidence type="ECO:0000256" key="1">
    <source>
        <dbReference type="SAM" id="Coils"/>
    </source>
</evidence>
<comment type="caution">
    <text evidence="2">The sequence shown here is derived from an EMBL/GenBank/DDBJ whole genome shotgun (WGS) entry which is preliminary data.</text>
</comment>
<dbReference type="AlphaFoldDB" id="A0ABD2MTW6"/>
<organism evidence="2 3">
    <name type="scientific">Cryptolaemus montrouzieri</name>
    <dbReference type="NCBI Taxonomy" id="559131"/>
    <lineage>
        <taxon>Eukaryota</taxon>
        <taxon>Metazoa</taxon>
        <taxon>Ecdysozoa</taxon>
        <taxon>Arthropoda</taxon>
        <taxon>Hexapoda</taxon>
        <taxon>Insecta</taxon>
        <taxon>Pterygota</taxon>
        <taxon>Neoptera</taxon>
        <taxon>Endopterygota</taxon>
        <taxon>Coleoptera</taxon>
        <taxon>Polyphaga</taxon>
        <taxon>Cucujiformia</taxon>
        <taxon>Coccinelloidea</taxon>
        <taxon>Coccinellidae</taxon>
        <taxon>Scymninae</taxon>
        <taxon>Scymnini</taxon>
        <taxon>Cryptolaemus</taxon>
    </lineage>
</organism>
<sequence length="183" mass="21024">MDTDLKFEAILKIMNKFREDITEDVMTKIPLIFEGMKTEVSSINEYLRKTESDEIKGGNKALKKNMEILTVKLLNTEQRSEEKQEEVRGSIDPAKLGVKVDNVRNINNGGIIIKHAEKLFAERDDDDVVEELINLNKLKDTFNDNVRIVKKYVNKRHNSANIILQVRPDIFKNIIEIGNLNVG</sequence>
<name>A0ABD2MTW6_9CUCU</name>
<feature type="coiled-coil region" evidence="1">
    <location>
        <begin position="59"/>
        <end position="86"/>
    </location>
</feature>
<protein>
    <submittedName>
        <fullName evidence="2">Uncharacterized protein</fullName>
    </submittedName>
</protein>
<keyword evidence="1" id="KW-0175">Coiled coil</keyword>
<keyword evidence="3" id="KW-1185">Reference proteome</keyword>
<evidence type="ECO:0000313" key="2">
    <source>
        <dbReference type="EMBL" id="KAL3269570.1"/>
    </source>
</evidence>
<dbReference type="Proteomes" id="UP001516400">
    <property type="component" value="Unassembled WGS sequence"/>
</dbReference>
<dbReference type="EMBL" id="JABFTP020000021">
    <property type="protein sequence ID" value="KAL3269570.1"/>
    <property type="molecule type" value="Genomic_DNA"/>
</dbReference>
<reference evidence="2 3" key="1">
    <citation type="journal article" date="2021" name="BMC Biol.">
        <title>Horizontally acquired antibacterial genes associated with adaptive radiation of ladybird beetles.</title>
        <authorList>
            <person name="Li H.S."/>
            <person name="Tang X.F."/>
            <person name="Huang Y.H."/>
            <person name="Xu Z.Y."/>
            <person name="Chen M.L."/>
            <person name="Du X.Y."/>
            <person name="Qiu B.Y."/>
            <person name="Chen P.T."/>
            <person name="Zhang W."/>
            <person name="Slipinski A."/>
            <person name="Escalona H.E."/>
            <person name="Waterhouse R.M."/>
            <person name="Zwick A."/>
            <person name="Pang H."/>
        </authorList>
    </citation>
    <scope>NUCLEOTIDE SEQUENCE [LARGE SCALE GENOMIC DNA]</scope>
    <source>
        <strain evidence="2">SYSU2018</strain>
    </source>
</reference>
<evidence type="ECO:0000313" key="3">
    <source>
        <dbReference type="Proteomes" id="UP001516400"/>
    </source>
</evidence>